<dbReference type="CDD" id="cd04301">
    <property type="entry name" value="NAT_SF"/>
    <property type="match status" value="1"/>
</dbReference>
<proteinExistence type="predicted"/>
<keyword evidence="3" id="KW-0808">Transferase</keyword>
<evidence type="ECO:0000313" key="5">
    <source>
        <dbReference type="Proteomes" id="UP000585258"/>
    </source>
</evidence>
<gene>
    <name evidence="2" type="ORF">H7E68_02890</name>
    <name evidence="3" type="ORF">SAMN04488529_101468</name>
</gene>
<name>A0A1H0MHX1_9CLOT</name>
<evidence type="ECO:0000313" key="3">
    <source>
        <dbReference type="EMBL" id="SDO80053.1"/>
    </source>
</evidence>
<dbReference type="InterPro" id="IPR000182">
    <property type="entry name" value="GNAT_dom"/>
</dbReference>
<dbReference type="Gene3D" id="3.40.630.30">
    <property type="match status" value="1"/>
</dbReference>
<dbReference type="OrthoDB" id="9795206at2"/>
<organism evidence="3 4">
    <name type="scientific">Clostridium gasigenes</name>
    <dbReference type="NCBI Taxonomy" id="94869"/>
    <lineage>
        <taxon>Bacteria</taxon>
        <taxon>Bacillati</taxon>
        <taxon>Bacillota</taxon>
        <taxon>Clostridia</taxon>
        <taxon>Eubacteriales</taxon>
        <taxon>Clostridiaceae</taxon>
        <taxon>Clostridium</taxon>
    </lineage>
</organism>
<reference evidence="3 4" key="1">
    <citation type="submission" date="2016-10" db="EMBL/GenBank/DDBJ databases">
        <authorList>
            <person name="de Groot N.N."/>
        </authorList>
    </citation>
    <scope>NUCLEOTIDE SEQUENCE [LARGE SCALE GENOMIC DNA]</scope>
    <source>
        <strain evidence="3 4">DSM 12272</strain>
    </source>
</reference>
<dbReference type="RefSeq" id="WP_089965377.1">
    <property type="nucleotide sequence ID" value="NZ_FNJM01000001.1"/>
</dbReference>
<dbReference type="STRING" id="94869.SAMN04488529_101468"/>
<feature type="domain" description="N-acetyltransferase" evidence="1">
    <location>
        <begin position="1"/>
        <end position="144"/>
    </location>
</feature>
<dbReference type="Proteomes" id="UP000198597">
    <property type="component" value="Unassembled WGS sequence"/>
</dbReference>
<evidence type="ECO:0000313" key="2">
    <source>
        <dbReference type="EMBL" id="MBB6713683.1"/>
    </source>
</evidence>
<dbReference type="SUPFAM" id="SSF55729">
    <property type="entry name" value="Acyl-CoA N-acyltransferases (Nat)"/>
    <property type="match status" value="1"/>
</dbReference>
<dbReference type="PANTHER" id="PTHR43415">
    <property type="entry name" value="SPERMIDINE N(1)-ACETYLTRANSFERASE"/>
    <property type="match status" value="1"/>
</dbReference>
<dbReference type="Proteomes" id="UP000585258">
    <property type="component" value="Unassembled WGS sequence"/>
</dbReference>
<evidence type="ECO:0000259" key="1">
    <source>
        <dbReference type="PROSITE" id="PS51186"/>
    </source>
</evidence>
<dbReference type="AlphaFoldDB" id="A0A1H0MHX1"/>
<dbReference type="EMBL" id="FNJM01000001">
    <property type="protein sequence ID" value="SDO80053.1"/>
    <property type="molecule type" value="Genomic_DNA"/>
</dbReference>
<dbReference type="PROSITE" id="PS51186">
    <property type="entry name" value="GNAT"/>
    <property type="match status" value="1"/>
</dbReference>
<dbReference type="GO" id="GO:0016747">
    <property type="term" value="F:acyltransferase activity, transferring groups other than amino-acyl groups"/>
    <property type="evidence" value="ECO:0007669"/>
    <property type="project" value="InterPro"/>
</dbReference>
<protein>
    <submittedName>
        <fullName evidence="3">Acetyltransferase (GNAT) domain-containing protein</fullName>
    </submittedName>
    <submittedName>
        <fullName evidence="2">GNAT family N-acetyltransferase</fullName>
    </submittedName>
</protein>
<dbReference type="Pfam" id="PF13302">
    <property type="entry name" value="Acetyltransf_3"/>
    <property type="match status" value="1"/>
</dbReference>
<evidence type="ECO:0000313" key="4">
    <source>
        <dbReference type="Proteomes" id="UP000198597"/>
    </source>
</evidence>
<keyword evidence="4" id="KW-1185">Reference proteome</keyword>
<sequence>MRRVEKKDFEVLFKWRNDEDVIKNSREGKGKNLEEFTKWFESEMNNKFSYMFILENKNEYIGQINFEIVKGESVINYSVDKNFRNRGFGKELVKHIEEFIYDNLEEVKKIAAYINTSNTSSIKIFESLGYTREIDGKYFVKLVK</sequence>
<dbReference type="InterPro" id="IPR016181">
    <property type="entry name" value="Acyl_CoA_acyltransferase"/>
</dbReference>
<accession>A0A1H0MHX1</accession>
<dbReference type="PANTHER" id="PTHR43415:SF3">
    <property type="entry name" value="GNAT-FAMILY ACETYLTRANSFERASE"/>
    <property type="match status" value="1"/>
</dbReference>
<dbReference type="EMBL" id="JACKWY010000002">
    <property type="protein sequence ID" value="MBB6713683.1"/>
    <property type="molecule type" value="Genomic_DNA"/>
</dbReference>
<reference evidence="2 5" key="2">
    <citation type="submission" date="2020-08" db="EMBL/GenBank/DDBJ databases">
        <title>Clostridia isolated from Swiss meat.</title>
        <authorList>
            <person name="Wambui J."/>
            <person name="Stevens M.J.A."/>
            <person name="Stephan R."/>
        </authorList>
    </citation>
    <scope>NUCLEOTIDE SEQUENCE [LARGE SCALE GENOMIC DNA]</scope>
    <source>
        <strain evidence="2 5">CM001</strain>
    </source>
</reference>